<dbReference type="AlphaFoldDB" id="A0A143DEB8"/>
<sequence>MCTSVKTVNVAIIGAGPAGLIAAQKISSVFPDVHVFDAMPSPGRKFLLAGRGGLNLTHSEPEDLFLGRYGEQRSWLEPMIRAFGPEDVQRWAADLGIATFVGTSGRVFPVDFKAAPLMRSWLRQLRSQGVVIHTRYRWIGRPSSGDWVFESPEGRVSVRARAVLLAMGGASWPRLGSDGAWVDILSSAGLSVATLRPANCGFERAWSDHFMARWEGEPLKAVALSFEGISRKGEMVVSRSGVEGGLVYAFAAALRDAVERDGQAVPCLDLLPDRGYEQVVRSLSSPRGRQSWSTFLRRTVGLGGVKAALLRECADPSTLSRPDDLARFLKALPVSLSAPRPIAEAISSAGGVVRAELDSSLMLSSWPGVFCAGEMLDWEAPTGGYLLTACLATGVHAASGLVSWLQEHSRCEN</sequence>
<proteinExistence type="predicted"/>
<dbReference type="Gene3D" id="3.50.50.60">
    <property type="entry name" value="FAD/NAD(P)-binding domain"/>
    <property type="match status" value="1"/>
</dbReference>
<dbReference type="RefSeq" id="WP_066135191.1">
    <property type="nucleotide sequence ID" value="NZ_CP014525.1"/>
</dbReference>
<dbReference type="OrthoDB" id="5288829at2"/>
<dbReference type="Pfam" id="PF22780">
    <property type="entry name" value="HI0933_like_1st"/>
    <property type="match status" value="1"/>
</dbReference>
<dbReference type="InterPro" id="IPR036188">
    <property type="entry name" value="FAD/NAD-bd_sf"/>
</dbReference>
<feature type="domain" description="RsdA/BaiN/AoA(So)-like Rossmann fold-like" evidence="4">
    <location>
        <begin position="9"/>
        <end position="399"/>
    </location>
</feature>
<dbReference type="NCBIfam" id="TIGR03862">
    <property type="entry name" value="flavo_PP4765"/>
    <property type="match status" value="1"/>
</dbReference>
<evidence type="ECO:0000256" key="1">
    <source>
        <dbReference type="ARBA" id="ARBA00001974"/>
    </source>
</evidence>
<keyword evidence="3" id="KW-0274">FAD</keyword>
<evidence type="ECO:0000256" key="3">
    <source>
        <dbReference type="ARBA" id="ARBA00022827"/>
    </source>
</evidence>
<dbReference type="NCBIfam" id="TIGR00275">
    <property type="entry name" value="aminoacetone oxidase family FAD-binding enzyme"/>
    <property type="match status" value="1"/>
</dbReference>
<organism evidence="6 7">
    <name type="scientific">Haematospirillum jordaniae</name>
    <dbReference type="NCBI Taxonomy" id="1549855"/>
    <lineage>
        <taxon>Bacteria</taxon>
        <taxon>Pseudomonadati</taxon>
        <taxon>Pseudomonadota</taxon>
        <taxon>Alphaproteobacteria</taxon>
        <taxon>Rhodospirillales</taxon>
        <taxon>Novispirillaceae</taxon>
        <taxon>Haematospirillum</taxon>
    </lineage>
</organism>
<dbReference type="PANTHER" id="PTHR42887:SF1">
    <property type="entry name" value="BLR3961 PROTEIN"/>
    <property type="match status" value="1"/>
</dbReference>
<protein>
    <submittedName>
        <fullName evidence="6">NAD(FAD)-utilizing dehydrogenase</fullName>
    </submittedName>
</protein>
<dbReference type="InterPro" id="IPR022460">
    <property type="entry name" value="Flavoprotein_PP4765"/>
</dbReference>
<feature type="domain" description="RsdA/BaiN/AoA(So)-like insert" evidence="5">
    <location>
        <begin position="196"/>
        <end position="347"/>
    </location>
</feature>
<name>A0A143DEB8_9PROT</name>
<evidence type="ECO:0000259" key="5">
    <source>
        <dbReference type="Pfam" id="PF22780"/>
    </source>
</evidence>
<keyword evidence="7" id="KW-1185">Reference proteome</keyword>
<dbReference type="InterPro" id="IPR004792">
    <property type="entry name" value="BaiN-like"/>
</dbReference>
<keyword evidence="2" id="KW-0285">Flavoprotein</keyword>
<dbReference type="Gene3D" id="1.10.8.260">
    <property type="entry name" value="HI0933 insert domain-like"/>
    <property type="match status" value="1"/>
</dbReference>
<dbReference type="Gene3D" id="2.40.30.10">
    <property type="entry name" value="Translation factors"/>
    <property type="match status" value="1"/>
</dbReference>
<dbReference type="InterPro" id="IPR023166">
    <property type="entry name" value="BaiN-like_dom_sf"/>
</dbReference>
<evidence type="ECO:0000256" key="2">
    <source>
        <dbReference type="ARBA" id="ARBA00022630"/>
    </source>
</evidence>
<dbReference type="SUPFAM" id="SSF51905">
    <property type="entry name" value="FAD/NAD(P)-binding domain"/>
    <property type="match status" value="1"/>
</dbReference>
<evidence type="ECO:0000259" key="4">
    <source>
        <dbReference type="Pfam" id="PF03486"/>
    </source>
</evidence>
<dbReference type="InterPro" id="IPR057661">
    <property type="entry name" value="RsdA/BaiN/AoA(So)_Rossmann"/>
</dbReference>
<comment type="cofactor">
    <cofactor evidence="1">
        <name>FAD</name>
        <dbReference type="ChEBI" id="CHEBI:57692"/>
    </cofactor>
</comment>
<dbReference type="KEGG" id="hjo:AY555_07245"/>
<dbReference type="GeneID" id="53316950"/>
<dbReference type="EMBL" id="CP014525">
    <property type="protein sequence ID" value="AMW35006.1"/>
    <property type="molecule type" value="Genomic_DNA"/>
</dbReference>
<dbReference type="Pfam" id="PF03486">
    <property type="entry name" value="HI0933_like"/>
    <property type="match status" value="1"/>
</dbReference>
<evidence type="ECO:0000313" key="7">
    <source>
        <dbReference type="Proteomes" id="UP000076066"/>
    </source>
</evidence>
<dbReference type="InterPro" id="IPR055178">
    <property type="entry name" value="RsdA/BaiN/AoA(So)-like_dom"/>
</dbReference>
<accession>A0A143DEB8</accession>
<reference evidence="6 7" key="1">
    <citation type="submission" date="2016-02" db="EMBL/GenBank/DDBJ databases">
        <title>Complete Genome of H5569, the type strain of the newly described species Haematospirillium jordaniae.</title>
        <authorList>
            <person name="Nicholson A.C."/>
            <person name="Humrighouse B.W."/>
            <person name="Loparov V."/>
            <person name="McQuiston J.R."/>
        </authorList>
    </citation>
    <scope>NUCLEOTIDE SEQUENCE [LARGE SCALE GENOMIC DNA]</scope>
    <source>
        <strain evidence="6 7">H5569</strain>
    </source>
</reference>
<dbReference type="PANTHER" id="PTHR42887">
    <property type="entry name" value="OS12G0638800 PROTEIN"/>
    <property type="match status" value="1"/>
</dbReference>
<dbReference type="Proteomes" id="UP000076066">
    <property type="component" value="Chromosome"/>
</dbReference>
<dbReference type="SUPFAM" id="SSF160996">
    <property type="entry name" value="HI0933 insert domain-like"/>
    <property type="match status" value="1"/>
</dbReference>
<evidence type="ECO:0000313" key="6">
    <source>
        <dbReference type="EMBL" id="AMW35006.1"/>
    </source>
</evidence>
<gene>
    <name evidence="6" type="ORF">AY555_07245</name>
</gene>